<evidence type="ECO:0000313" key="10">
    <source>
        <dbReference type="Proteomes" id="UP000224003"/>
    </source>
</evidence>
<evidence type="ECO:0000256" key="5">
    <source>
        <dbReference type="ARBA" id="ARBA00022727"/>
    </source>
</evidence>
<accession>A0A9X6WI26</accession>
<dbReference type="InterPro" id="IPR023451">
    <property type="entry name" value="Thymidate_synth/dCMP_Mease_dom"/>
</dbReference>
<comment type="catalytic activity">
    <reaction evidence="6">
        <text>dUMP + (6R)-5,10-methylene-5,6,7,8-tetrahydrofolate = 7,8-dihydrofolate + dTMP</text>
        <dbReference type="Rhea" id="RHEA:12104"/>
        <dbReference type="ChEBI" id="CHEBI:15636"/>
        <dbReference type="ChEBI" id="CHEBI:57451"/>
        <dbReference type="ChEBI" id="CHEBI:63528"/>
        <dbReference type="ChEBI" id="CHEBI:246422"/>
        <dbReference type="EC" id="2.1.1.45"/>
    </reaction>
</comment>
<evidence type="ECO:0000259" key="8">
    <source>
        <dbReference type="Pfam" id="PF00303"/>
    </source>
</evidence>
<comment type="caution">
    <text evidence="6">Lacks conserved residue(s) required for the propagation of feature annotation.</text>
</comment>
<feature type="binding site" evidence="6">
    <location>
        <position position="319"/>
    </location>
    <ligand>
        <name>(6R)-5,10-methylene-5,6,7,8-tetrahydrofolate</name>
        <dbReference type="ChEBI" id="CHEBI:15636"/>
    </ligand>
</feature>
<dbReference type="AlphaFoldDB" id="A0A9X6WI26"/>
<dbReference type="EMBL" id="NUVX01000070">
    <property type="protein sequence ID" value="PFJ30995.1"/>
    <property type="molecule type" value="Genomic_DNA"/>
</dbReference>
<dbReference type="PROSITE" id="PS00091">
    <property type="entry name" value="THYMIDYLATE_SYNTHASE"/>
    <property type="match status" value="1"/>
</dbReference>
<evidence type="ECO:0000256" key="7">
    <source>
        <dbReference type="PROSITE-ProRule" id="PRU10016"/>
    </source>
</evidence>
<dbReference type="SUPFAM" id="SSF55831">
    <property type="entry name" value="Thymidylate synthase/dCMP hydroxymethylase"/>
    <property type="match status" value="1"/>
</dbReference>
<dbReference type="RefSeq" id="WP_098006528.1">
    <property type="nucleotide sequence ID" value="NZ_NUVX01000070.1"/>
</dbReference>
<dbReference type="InterPro" id="IPR000398">
    <property type="entry name" value="Thymidylate_synthase"/>
</dbReference>
<dbReference type="GO" id="GO:0032259">
    <property type="term" value="P:methylation"/>
    <property type="evidence" value="ECO:0007669"/>
    <property type="project" value="UniProtKB-KW"/>
</dbReference>
<reference evidence="9 10" key="1">
    <citation type="submission" date="2017-09" db="EMBL/GenBank/DDBJ databases">
        <title>Large-scale bioinformatics analysis of Bacillus genomes uncovers conserved roles of natural products in bacterial physiology.</title>
        <authorList>
            <consortium name="Agbiome Team Llc"/>
            <person name="Bleich R.M."/>
            <person name="Grubbs K.J."/>
            <person name="Santa Maria K.C."/>
            <person name="Allen S.E."/>
            <person name="Farag S."/>
            <person name="Shank E.A."/>
            <person name="Bowers A."/>
        </authorList>
    </citation>
    <scope>NUCLEOTIDE SEQUENCE [LARGE SCALE GENOMIC DNA]</scope>
    <source>
        <strain evidence="9 10">AFS085496</strain>
    </source>
</reference>
<evidence type="ECO:0000256" key="2">
    <source>
        <dbReference type="ARBA" id="ARBA00022490"/>
    </source>
</evidence>
<evidence type="ECO:0000256" key="1">
    <source>
        <dbReference type="ARBA" id="ARBA00011947"/>
    </source>
</evidence>
<keyword evidence="2 6" id="KW-0963">Cytoplasm</keyword>
<comment type="caution">
    <text evidence="9">The sequence shown here is derived from an EMBL/GenBank/DDBJ whole genome shotgun (WGS) entry which is preliminary data.</text>
</comment>
<comment type="pathway">
    <text evidence="6">Pyrimidine metabolism; dTTP biosynthesis.</text>
</comment>
<dbReference type="Gene3D" id="3.30.572.10">
    <property type="entry name" value="Thymidylate synthase/dCMP hydroxymethylase domain"/>
    <property type="match status" value="1"/>
</dbReference>
<name>A0A9X6WI26_BACTU</name>
<protein>
    <recommendedName>
        <fullName evidence="1 6">Thymidylate synthase</fullName>
        <shortName evidence="6">TS</shortName>
        <shortName evidence="6">TSase</shortName>
        <ecNumber evidence="1 6">2.1.1.45</ecNumber>
    </recommendedName>
</protein>
<organism evidence="9 10">
    <name type="scientific">Bacillus thuringiensis</name>
    <dbReference type="NCBI Taxonomy" id="1428"/>
    <lineage>
        <taxon>Bacteria</taxon>
        <taxon>Bacillati</taxon>
        <taxon>Bacillota</taxon>
        <taxon>Bacilli</taxon>
        <taxon>Bacillales</taxon>
        <taxon>Bacillaceae</taxon>
        <taxon>Bacillus</taxon>
        <taxon>Bacillus cereus group</taxon>
    </lineage>
</organism>
<dbReference type="NCBIfam" id="TIGR03284">
    <property type="entry name" value="thym_sym"/>
    <property type="match status" value="1"/>
</dbReference>
<keyword evidence="5 6" id="KW-0545">Nucleotide biosynthesis</keyword>
<dbReference type="GO" id="GO:0004799">
    <property type="term" value="F:thymidylate synthase activity"/>
    <property type="evidence" value="ECO:0007669"/>
    <property type="project" value="UniProtKB-UniRule"/>
</dbReference>
<dbReference type="InterPro" id="IPR045097">
    <property type="entry name" value="Thymidate_synth/dCMP_Mease"/>
</dbReference>
<comment type="subunit">
    <text evidence="6">Homodimer.</text>
</comment>
<keyword evidence="4 6" id="KW-0808">Transferase</keyword>
<feature type="binding site" evidence="6">
    <location>
        <position position="225"/>
    </location>
    <ligand>
        <name>(6R)-5,10-methylene-5,6,7,8-tetrahydrofolate</name>
        <dbReference type="ChEBI" id="CHEBI:15636"/>
    </ligand>
</feature>
<dbReference type="PRINTS" id="PR00108">
    <property type="entry name" value="THYMDSNTHASE"/>
</dbReference>
<evidence type="ECO:0000256" key="3">
    <source>
        <dbReference type="ARBA" id="ARBA00022603"/>
    </source>
</evidence>
<feature type="binding site" description="in other chain" evidence="6">
    <location>
        <position position="26"/>
    </location>
    <ligand>
        <name>dUMP</name>
        <dbReference type="ChEBI" id="CHEBI:246422"/>
        <note>ligand shared between dimeric partners</note>
    </ligand>
</feature>
<feature type="binding site" description="in other chain" evidence="6">
    <location>
        <begin position="222"/>
        <end position="225"/>
    </location>
    <ligand>
        <name>dUMP</name>
        <dbReference type="ChEBI" id="CHEBI:246422"/>
        <note>ligand shared between dimeric partners</note>
    </ligand>
</feature>
<feature type="binding site" description="in other chain" evidence="6">
    <location>
        <position position="233"/>
    </location>
    <ligand>
        <name>dUMP</name>
        <dbReference type="ChEBI" id="CHEBI:246422"/>
        <note>ligand shared between dimeric partners</note>
    </ligand>
</feature>
<dbReference type="GO" id="GO:0006235">
    <property type="term" value="P:dTTP biosynthetic process"/>
    <property type="evidence" value="ECO:0007669"/>
    <property type="project" value="UniProtKB-UniRule"/>
</dbReference>
<gene>
    <name evidence="6" type="primary">thyA</name>
    <name evidence="9" type="ORF">COJ15_30130</name>
</gene>
<dbReference type="GO" id="GO:0005829">
    <property type="term" value="C:cytosol"/>
    <property type="evidence" value="ECO:0007669"/>
    <property type="project" value="TreeGrafter"/>
</dbReference>
<dbReference type="HAMAP" id="MF_00008">
    <property type="entry name" value="Thymidy_synth_bact"/>
    <property type="match status" value="1"/>
</dbReference>
<sequence length="320" mass="36938">MSQHQEYQYLNLMKDIMENGIRKDDRTGTGTISVFGRQIRFDLSKGFPLLTTKRVPMKLIASELLWFIKGDTNIRYLLQHNNHIWDEWAFKQWVESDEYTGPDMTDFGKRATVDPEFNEVYQEELKQFCDRILEDDEFANKYGSIGEGAYGAQWRSYSGPDEKKVDQLKQVIETIKTNPDSRRMLVNAWNAATVDLALLPPCHYAFQFYVAEGKLSCMFSMRSNDTFLGLPFNIASYALLTHMIAQECGLEVGELVYTGADVHIYSNHIEQVNTQLKREPKEFPTLLLNPEKKSIFDFDMEDIKIEGYDPHPTIKAPVAV</sequence>
<evidence type="ECO:0000313" key="9">
    <source>
        <dbReference type="EMBL" id="PFJ30995.1"/>
    </source>
</evidence>
<dbReference type="Proteomes" id="UP000224003">
    <property type="component" value="Unassembled WGS sequence"/>
</dbReference>
<evidence type="ECO:0000256" key="4">
    <source>
        <dbReference type="ARBA" id="ARBA00022679"/>
    </source>
</evidence>
<dbReference type="EC" id="2.1.1.45" evidence="1 6"/>
<feature type="binding site" evidence="6">
    <location>
        <begin position="182"/>
        <end position="183"/>
    </location>
    <ligand>
        <name>dUMP</name>
        <dbReference type="ChEBI" id="CHEBI:246422"/>
        <note>ligand shared between dimeric partners</note>
    </ligand>
</feature>
<dbReference type="InterPro" id="IPR036926">
    <property type="entry name" value="Thymidate_synth/dCMP_Mease_sf"/>
</dbReference>
<feature type="active site" description="Nucleophile" evidence="6">
    <location>
        <position position="202"/>
    </location>
</feature>
<dbReference type="PANTHER" id="PTHR11548">
    <property type="entry name" value="THYMIDYLATE SYNTHASE 1"/>
    <property type="match status" value="1"/>
</dbReference>
<feature type="binding site" description="in other chain" evidence="6">
    <location>
        <begin position="263"/>
        <end position="265"/>
    </location>
    <ligand>
        <name>dUMP</name>
        <dbReference type="ChEBI" id="CHEBI:246422"/>
        <note>ligand shared between dimeric partners</note>
    </ligand>
</feature>
<feature type="active site" evidence="7">
    <location>
        <position position="202"/>
    </location>
</feature>
<comment type="subcellular location">
    <subcellularLocation>
        <location evidence="6">Cytoplasm</location>
    </subcellularLocation>
</comment>
<dbReference type="GO" id="GO:0006231">
    <property type="term" value="P:dTMP biosynthetic process"/>
    <property type="evidence" value="ECO:0007669"/>
    <property type="project" value="UniProtKB-UniRule"/>
</dbReference>
<dbReference type="NCBIfam" id="NF002496">
    <property type="entry name" value="PRK01827.1-2"/>
    <property type="match status" value="1"/>
</dbReference>
<feature type="domain" description="Thymidylate synthase/dCMP hydroxymethylase" evidence="8">
    <location>
        <begin position="8"/>
        <end position="320"/>
    </location>
</feature>
<comment type="function">
    <text evidence="6">Catalyzes the reductive methylation of 2'-deoxyuridine-5'-monophosphate (dUMP) to 2'-deoxythymidine-5'-monophosphate (dTMP) while utilizing 5,10-methylenetetrahydrofolate (mTHF) as the methyl donor and reductant in the reaction, yielding dihydrofolate (DHF) as a by-product. This enzymatic reaction provides an intracellular de novo source of dTMP, an essential precursor for DNA biosynthesis.</text>
</comment>
<proteinExistence type="inferred from homology"/>
<dbReference type="PANTHER" id="PTHR11548:SF9">
    <property type="entry name" value="THYMIDYLATE SYNTHASE"/>
    <property type="match status" value="1"/>
</dbReference>
<dbReference type="InterPro" id="IPR020940">
    <property type="entry name" value="Thymidylate_synthase_AS"/>
</dbReference>
<dbReference type="Pfam" id="PF00303">
    <property type="entry name" value="Thymidylat_synt"/>
    <property type="match status" value="1"/>
</dbReference>
<keyword evidence="3 6" id="KW-0489">Methyltransferase</keyword>
<dbReference type="CDD" id="cd00351">
    <property type="entry name" value="TS_Pyrimidine_HMase"/>
    <property type="match status" value="1"/>
</dbReference>
<comment type="similarity">
    <text evidence="6">Belongs to the thymidylate synthase family. Bacterial-type ThyA subfamily.</text>
</comment>
<evidence type="ECO:0000256" key="6">
    <source>
        <dbReference type="HAMAP-Rule" id="MF_00008"/>
    </source>
</evidence>